<organism evidence="1 2">
    <name type="scientific">Bugula neritina</name>
    <name type="common">Brown bryozoan</name>
    <name type="synonym">Sertularia neritina</name>
    <dbReference type="NCBI Taxonomy" id="10212"/>
    <lineage>
        <taxon>Eukaryota</taxon>
        <taxon>Metazoa</taxon>
        <taxon>Spiralia</taxon>
        <taxon>Lophotrochozoa</taxon>
        <taxon>Bryozoa</taxon>
        <taxon>Gymnolaemata</taxon>
        <taxon>Cheilostomatida</taxon>
        <taxon>Flustrina</taxon>
        <taxon>Buguloidea</taxon>
        <taxon>Bugulidae</taxon>
        <taxon>Bugula</taxon>
    </lineage>
</organism>
<dbReference type="Proteomes" id="UP000593567">
    <property type="component" value="Unassembled WGS sequence"/>
</dbReference>
<comment type="caution">
    <text evidence="1">The sequence shown here is derived from an EMBL/GenBank/DDBJ whole genome shotgun (WGS) entry which is preliminary data.</text>
</comment>
<protein>
    <submittedName>
        <fullName evidence="1">C2orf81</fullName>
    </submittedName>
</protein>
<dbReference type="Pfam" id="PF15479">
    <property type="entry name" value="DUF4639"/>
    <property type="match status" value="1"/>
</dbReference>
<proteinExistence type="predicted"/>
<dbReference type="AlphaFoldDB" id="A0A7J7JG91"/>
<accession>A0A7J7JG91</accession>
<dbReference type="InterPro" id="IPR028042">
    <property type="entry name" value="DUF4639"/>
</dbReference>
<dbReference type="PANTHER" id="PTHR34438:SF1">
    <property type="entry name" value="CHROMOSOME 2 OPEN READING FRAME 81"/>
    <property type="match status" value="1"/>
</dbReference>
<dbReference type="EMBL" id="VXIV02002553">
    <property type="protein sequence ID" value="KAF6024654.1"/>
    <property type="molecule type" value="Genomic_DNA"/>
</dbReference>
<reference evidence="1" key="1">
    <citation type="submission" date="2020-06" db="EMBL/GenBank/DDBJ databases">
        <title>Draft genome of Bugula neritina, a colonial animal packing powerful symbionts and potential medicines.</title>
        <authorList>
            <person name="Rayko M."/>
        </authorList>
    </citation>
    <scope>NUCLEOTIDE SEQUENCE [LARGE SCALE GENOMIC DNA]</scope>
    <source>
        <strain evidence="1">Kwan_BN1</strain>
    </source>
</reference>
<keyword evidence="2" id="KW-1185">Reference proteome</keyword>
<name>A0A7J7JG91_BUGNE</name>
<sequence length="170" mass="19039">MVITAMARLIKRNNKLDKNDLQAVSSALSTTPGFGDESLEYLSSLRFDMNRMLELDDGEDFISDLVEETVSNALSIIYDKYIERQLLPYTISQAKEALLTIIDWRFLACDLGEKDPSTDPTWQEDGEPSAAVPDCWAQGSVPKTIVKKRAPSVASLKKIIEKAPCDITHW</sequence>
<gene>
    <name evidence="1" type="ORF">EB796_017047</name>
</gene>
<dbReference type="PANTHER" id="PTHR34438">
    <property type="entry name" value="SI:DKEY-97L20.6"/>
    <property type="match status" value="1"/>
</dbReference>
<evidence type="ECO:0000313" key="1">
    <source>
        <dbReference type="EMBL" id="KAF6024654.1"/>
    </source>
</evidence>
<dbReference type="OrthoDB" id="193650at2759"/>
<evidence type="ECO:0000313" key="2">
    <source>
        <dbReference type="Proteomes" id="UP000593567"/>
    </source>
</evidence>